<dbReference type="EMBL" id="LUEZ02000158">
    <property type="protein sequence ID" value="RDB15452.1"/>
    <property type="molecule type" value="Genomic_DNA"/>
</dbReference>
<evidence type="ECO:0000313" key="3">
    <source>
        <dbReference type="EMBL" id="RDB15452.1"/>
    </source>
</evidence>
<feature type="region of interest" description="Disordered" evidence="1">
    <location>
        <begin position="1"/>
        <end position="49"/>
    </location>
</feature>
<evidence type="ECO:0000259" key="2">
    <source>
        <dbReference type="Pfam" id="PF20231"/>
    </source>
</evidence>
<evidence type="ECO:0000256" key="1">
    <source>
        <dbReference type="SAM" id="MobiDB-lite"/>
    </source>
</evidence>
<evidence type="ECO:0000313" key="4">
    <source>
        <dbReference type="Proteomes" id="UP000076154"/>
    </source>
</evidence>
<dbReference type="InterPro" id="IPR046496">
    <property type="entry name" value="DUF6589"/>
</dbReference>
<feature type="compositionally biased region" description="Polar residues" evidence="1">
    <location>
        <begin position="33"/>
        <end position="45"/>
    </location>
</feature>
<protein>
    <recommendedName>
        <fullName evidence="2">DUF6589 domain-containing protein</fullName>
    </recommendedName>
</protein>
<gene>
    <name evidence="3" type="ORF">Hypma_004158</name>
</gene>
<feature type="compositionally biased region" description="Polar residues" evidence="1">
    <location>
        <begin position="651"/>
        <end position="664"/>
    </location>
</feature>
<organism evidence="3 4">
    <name type="scientific">Hypsizygus marmoreus</name>
    <name type="common">White beech mushroom</name>
    <name type="synonym">Agaricus marmoreus</name>
    <dbReference type="NCBI Taxonomy" id="39966"/>
    <lineage>
        <taxon>Eukaryota</taxon>
        <taxon>Fungi</taxon>
        <taxon>Dikarya</taxon>
        <taxon>Basidiomycota</taxon>
        <taxon>Agaricomycotina</taxon>
        <taxon>Agaricomycetes</taxon>
        <taxon>Agaricomycetidae</taxon>
        <taxon>Agaricales</taxon>
        <taxon>Tricholomatineae</taxon>
        <taxon>Lyophyllaceae</taxon>
        <taxon>Hypsizygus</taxon>
    </lineage>
</organism>
<dbReference type="AlphaFoldDB" id="A0A369J230"/>
<feature type="region of interest" description="Disordered" evidence="1">
    <location>
        <begin position="646"/>
        <end position="693"/>
    </location>
</feature>
<sequence>MNPPMAEASTPLRRTQSTSNLQYMPSMPMTPVPGSSGQQRTNTPCRSARSADQKLQTMFDVLQDVGWSLSEFLYYFFRVEVEARTPSDNPTSVKRSKIHENKLRAFLDGTSKPHFGRLIDLIHKNSVDAGYRANDPTNPGHGKFFSTSMVPEDIQHARPALTTWAVHLVGELVDAEAGDMIKRETGLHMRAKAKEGGRDVGEKVTWAGIDSFSMEKLQKISQRNAPIMWHVLSSYVVQDHAHSKPGQVVTVRQYRPQNLVVTNALMSMTFGRSNRASLFQLCRGIWLFAVKAPSTVYRVESRLGLSVTVSTVYNALKEMAEQKRTELREAFLPGSGRFFNVVIDNTQTYAKVRDPRLGRENQMITGLVGTAVEMENFDPQAFNLRELLARQALQEHKGLSADLISDDLNGEHLQNVDTIQFIQAIVGFAPKLSEKYHKETVALTALLLTKKPIPPNCRSKVSPLATNSADEMRPQGLKEGVLDFMAFQMGLSSTTLDNKGHLMSGDGKTFNMFLLLMKLLGMEEGDFESFRWLIPLLEIWHTKWTDLSRVIRAHWGISNDPSSLACMAKLARCPTPSDLKKVDFYSGAHLIDLALDAHLLNCWELHFRMNDLATFFEDPRNVPTFDVLVNTARMLARRHATTRAHQWALSPDQSSGNQPPSGSTWVPKPTKKSHESTEDVVMEDETQSVASDELSDLERPLISDVKDTTLANAALFMRDAIWWREVRNAVAEGDPGRIWEIFKV</sequence>
<dbReference type="InParanoid" id="A0A369J230"/>
<dbReference type="Proteomes" id="UP000076154">
    <property type="component" value="Unassembled WGS sequence"/>
</dbReference>
<accession>A0A369J230</accession>
<reference evidence="3" key="1">
    <citation type="submission" date="2018-04" db="EMBL/GenBank/DDBJ databases">
        <title>Whole genome sequencing of Hypsizygus marmoreus.</title>
        <authorList>
            <person name="Choi I.-G."/>
            <person name="Min B."/>
            <person name="Kim J.-G."/>
            <person name="Kim S."/>
            <person name="Oh Y.-L."/>
            <person name="Kong W.-S."/>
            <person name="Park H."/>
            <person name="Jeong J."/>
            <person name="Song E.-S."/>
        </authorList>
    </citation>
    <scope>NUCLEOTIDE SEQUENCE [LARGE SCALE GENOMIC DNA]</scope>
    <source>
        <strain evidence="3">51987-8</strain>
    </source>
</reference>
<feature type="compositionally biased region" description="Polar residues" evidence="1">
    <location>
        <begin position="12"/>
        <end position="23"/>
    </location>
</feature>
<keyword evidence="4" id="KW-1185">Reference proteome</keyword>
<dbReference type="OrthoDB" id="3266963at2759"/>
<comment type="caution">
    <text evidence="3">The sequence shown here is derived from an EMBL/GenBank/DDBJ whole genome shotgun (WGS) entry which is preliminary data.</text>
</comment>
<proteinExistence type="predicted"/>
<dbReference type="Pfam" id="PF20231">
    <property type="entry name" value="DUF6589"/>
    <property type="match status" value="1"/>
</dbReference>
<dbReference type="STRING" id="39966.A0A369J230"/>
<name>A0A369J230_HYPMA</name>
<feature type="domain" description="DUF6589" evidence="2">
    <location>
        <begin position="402"/>
        <end position="744"/>
    </location>
</feature>